<feature type="domain" description="DUF5723" evidence="1">
    <location>
        <begin position="40"/>
        <end position="447"/>
    </location>
</feature>
<proteinExistence type="predicted"/>
<comment type="caution">
    <text evidence="2">The sequence shown here is derived from an EMBL/GenBank/DDBJ whole genome shotgun (WGS) entry which is preliminary data.</text>
</comment>
<organism evidence="2">
    <name type="scientific">gut metagenome</name>
    <dbReference type="NCBI Taxonomy" id="749906"/>
    <lineage>
        <taxon>unclassified sequences</taxon>
        <taxon>metagenomes</taxon>
        <taxon>organismal metagenomes</taxon>
    </lineage>
</organism>
<gene>
    <name evidence="2" type="ORF">EVA_06328</name>
</gene>
<dbReference type="Pfam" id="PF18990">
    <property type="entry name" value="DUF5723"/>
    <property type="match status" value="1"/>
</dbReference>
<dbReference type="AlphaFoldDB" id="J9GF83"/>
<dbReference type="InterPro" id="IPR043781">
    <property type="entry name" value="DUF5723"/>
</dbReference>
<name>J9GF83_9ZZZZ</name>
<reference evidence="2" key="1">
    <citation type="journal article" date="2012" name="PLoS ONE">
        <title>Gene sets for utilization of primary and secondary nutrition supplies in the distal gut of endangered iberian lynx.</title>
        <authorList>
            <person name="Alcaide M."/>
            <person name="Messina E."/>
            <person name="Richter M."/>
            <person name="Bargiela R."/>
            <person name="Peplies J."/>
            <person name="Huws S.A."/>
            <person name="Newbold C.J."/>
            <person name="Golyshin P.N."/>
            <person name="Simon M.A."/>
            <person name="Lopez G."/>
            <person name="Yakimov M.M."/>
            <person name="Ferrer M."/>
        </authorList>
    </citation>
    <scope>NUCLEOTIDE SEQUENCE</scope>
</reference>
<accession>J9GF83</accession>
<evidence type="ECO:0000259" key="1">
    <source>
        <dbReference type="Pfam" id="PF18990"/>
    </source>
</evidence>
<sequence>MKHKILSLSLAVMTVMPAFAQELRTTYFMQTSNYRHEMNPALLDSAYMGVPLVLGNLNLGLTGNMGLEKYVYKMKPGWQGYGVDGNTLTTFMHPNVDADKFLDGLSKKNRLTVYLKYNLASVAFKGWGGTNLVELNLRSNTMLTLPKTLFEFMKTAGEREDYKIDNLGLRTENYLELGLGHSRPITDKLTVGAKVKFLIGAAYSDLYAERLNLHLDDEKWAVDGDIRLSAALMKSELEYEDADKNYVDPTTQQVRRRISGIDEFKPGLSGFGLAFDLGATYQVMPDLKVSASVTDLGFISWFDAYQASNANSWTFDGFKNPIYCGGTDTGNNKLDDQMDALTDDLENLLPLYEDATPKKTDTRALAATINLGAEYTLPYYRNLRFGFLYTSRIAGKYSWHQGMLAATVRPIKWFEASWNVAATSTGVTSGLVLDFHAKHFNFFLGTDRFFGKLSKQGIPMKRANASVSLGMSIPM</sequence>
<protein>
    <recommendedName>
        <fullName evidence="1">DUF5723 domain-containing protein</fullName>
    </recommendedName>
</protein>
<dbReference type="EMBL" id="AMCI01001437">
    <property type="protein sequence ID" value="EJX05564.1"/>
    <property type="molecule type" value="Genomic_DNA"/>
</dbReference>
<evidence type="ECO:0000313" key="2">
    <source>
        <dbReference type="EMBL" id="EJX05564.1"/>
    </source>
</evidence>